<accession>A0A8S2AH61</accession>
<comment type="subcellular location">
    <subcellularLocation>
        <location evidence="1 10">Nucleus</location>
    </subcellularLocation>
</comment>
<reference evidence="14" key="1">
    <citation type="submission" date="2021-01" db="EMBL/GenBank/DDBJ databases">
        <authorList>
            <person name="Bezrukov I."/>
        </authorList>
    </citation>
    <scope>NUCLEOTIDE SEQUENCE</scope>
</reference>
<dbReference type="GO" id="GO:0006355">
    <property type="term" value="P:regulation of DNA-templated transcription"/>
    <property type="evidence" value="ECO:0007669"/>
    <property type="project" value="InterPro"/>
</dbReference>
<dbReference type="PANTHER" id="PTHR33883:SF7">
    <property type="entry name" value="OS04G0521600 PROTEIN"/>
    <property type="match status" value="1"/>
</dbReference>
<dbReference type="InterPro" id="IPR003316">
    <property type="entry name" value="E2F_WHTH_DNA-bd_dom"/>
</dbReference>
<name>A0A8S2AH61_ARAAE</name>
<keyword evidence="15" id="KW-1185">Reference proteome</keyword>
<dbReference type="InterPro" id="IPR029058">
    <property type="entry name" value="AB_hydrolase_fold"/>
</dbReference>
<dbReference type="PANTHER" id="PTHR33883">
    <property type="entry name" value="WPP DOMAIN-ASSOCIATED PROTEIN"/>
    <property type="match status" value="1"/>
</dbReference>
<keyword evidence="7 10" id="KW-0804">Transcription</keyword>
<organism evidence="14 15">
    <name type="scientific">Arabidopsis arenosa</name>
    <name type="common">Sand rock-cress</name>
    <name type="synonym">Cardaminopsis arenosa</name>
    <dbReference type="NCBI Taxonomy" id="38785"/>
    <lineage>
        <taxon>Eukaryota</taxon>
        <taxon>Viridiplantae</taxon>
        <taxon>Streptophyta</taxon>
        <taxon>Embryophyta</taxon>
        <taxon>Tracheophyta</taxon>
        <taxon>Spermatophyta</taxon>
        <taxon>Magnoliopsida</taxon>
        <taxon>eudicotyledons</taxon>
        <taxon>Gunneridae</taxon>
        <taxon>Pentapetalae</taxon>
        <taxon>rosids</taxon>
        <taxon>malvids</taxon>
        <taxon>Brassicales</taxon>
        <taxon>Brassicaceae</taxon>
        <taxon>Camelineae</taxon>
        <taxon>Arabidopsis</taxon>
    </lineage>
</organism>
<evidence type="ECO:0000256" key="12">
    <source>
        <dbReference type="SAM" id="MobiDB-lite"/>
    </source>
</evidence>
<evidence type="ECO:0000313" key="15">
    <source>
        <dbReference type="Proteomes" id="UP000682877"/>
    </source>
</evidence>
<comment type="similarity">
    <text evidence="2 10">Belongs to the E2F/DP family.</text>
</comment>
<keyword evidence="6 10" id="KW-0238">DNA-binding</keyword>
<feature type="coiled-coil region" evidence="11">
    <location>
        <begin position="1053"/>
        <end position="1119"/>
    </location>
</feature>
<keyword evidence="5 10" id="KW-0805">Transcription regulation</keyword>
<feature type="domain" description="E2F/DP family winged-helix DNA-binding" evidence="13">
    <location>
        <begin position="11"/>
        <end position="76"/>
    </location>
</feature>
<dbReference type="Proteomes" id="UP000682877">
    <property type="component" value="Chromosome 6"/>
</dbReference>
<sequence length="1725" mass="195664">MDSPAPQGYSRKDKSLGVLVANFLILYNRPDVDLIGLDDAAAKLGVERRRIYDVVNILESIGLVARSGKNQYSWKGFGAVPRALCELKEEGMREKFGIVPYVTKSEMVIYEKEREEAFMLTPDDQEFSPSPKLDNKKERTLWLLAQNFVKLFLCSDDDLITFDSATKALLIESQDMNMRTKVRRLYDIANVFSSMKLIEKTHVPETKKPAYRWLGSKTIFENRFLTGSASLCDRNVPKKRAFGTELTNVNAKRNKPGCSEDSKRYGKQNTNIVIKQEQCDVKPDVKNFAYGPSTPAGTCEMNNVGNNIRPRGRLGEIEALSTLYQPQYCNPARAFFMLSRVTDLSKKKLILHQPPPSSSPHRLPCAPNRAVSSSTVISCLSGGGVSSDDSYVSTRRSKLDRGFAVIANLVNRIQPLDTSVISKGLSDSAKDSMKQTISSMLGLLPSDQFSVSVTISEKPLYRLLISSIITGYTLWNAEYRVSLRRNFDIPIDPRKEEEDQSSKDNVRFGSEKGVSEDLGNCVEELERLSPQVFGDLSPEALSYIQHLQSELSSMKEELDSQKKKALRIECEKGNKNDLLDYLRSLDPEMVTELSQLSSPEVEEIVNQLVQNVLERLFEDQTTSNFMQNPGIRTTEGGDGTGRKVDTSRDYLAKLLFWCMLLGHHLRVSEANASSPFGSLSAAEFYSRHSVAHSSAFVTNPTGLKLFTQCWTPLNRPPLGLIAVVHGFTGESSWFLQLTSVLFAKSGYLTCAIDHQGHGFSDGLTAHIPNINLIVDDCISFFDDFRKRHASFSSLPSFLYSESLGGAIALYITLRQKHQWNGLILSGAMCSISHKFKPPWPLQHLLTLAATLIPTWRVVPTRGTIAGVSFKEPWKRKLAYANPNRTVGKPRAATAYELVRVCEDLQSRFEEVEVPLMIVHGGDDVVCDPASVEELYRRCSSRDKTIKIYPGMWHQLIGESEENVDLVFGDVLDWIMKRSEISTIDDIMKEVEGKVKFSMADSTMMLLVQQAMDKAHEKIKTKHGLLLRLNAISIFYELAVIQLESCLSFVQQETDKLESNHEEVVRDLREIKDRLHHRLLETELAILEKDRQLLEMSENQESLRNVLESKETELVHLQDLERKRFHSKIGDFIKEDEFSELKSSVDQQVMNLRQKLETEYDELGGETEDPSGVDIDVLKGTMDLAFNKMHHAIFLSELGPIEQSWRWSIERDSMALLIKGFMNGLEEKMEKVMMVVRDYESGFKDRVCSIRREVECLESQFDQIIVHRSSSPRSCVATTATISSSSSIDYEISDDKEAKEDGEEEQDSSNFPVSKLIKSHESIIRRKSEELAPPKIESIKRQKSCNSSSSKRAIDDIVAGLDGLMSLNTKLFEHLFDDDDGDRHKHDQEVVMDDNLDDVWMKMQKNRSVFSDNAIEEKEDAQMKLMILEDTYLTLLKGVKEDEITNNRKAEEEEEIKREKIEPTIKCMDCLENLNWEKDYKILLEDEEFRQELNWIIVTELLREVSETVENHEKIEANNKRVIEEEVNRACLEVSLLYDEFDFKIQEKLKMVTLRLQNLEIKIDSTMDFIAELTQKESVYRRAFVLGSENLRKAETEVDLLGDQVDSLVKTLQKILWTLHQHPLLLSNNSDIKVMFFILSVIMALLCHHQSEAQAPRKPSPDDCFSSIKKVQGCVDAVKAATKGDFKGLGKDCCHAINGLVDDCFPIIFPGKPYIVAPVKDACVVN</sequence>
<evidence type="ECO:0000256" key="3">
    <source>
        <dbReference type="ARBA" id="ARBA00022491"/>
    </source>
</evidence>
<evidence type="ECO:0000256" key="6">
    <source>
        <dbReference type="ARBA" id="ARBA00023125"/>
    </source>
</evidence>
<evidence type="ECO:0000313" key="14">
    <source>
        <dbReference type="EMBL" id="CAE6102118.1"/>
    </source>
</evidence>
<evidence type="ECO:0000256" key="9">
    <source>
        <dbReference type="ARBA" id="ARBA00023306"/>
    </source>
</evidence>
<dbReference type="GO" id="GO:0003677">
    <property type="term" value="F:DNA binding"/>
    <property type="evidence" value="ECO:0007669"/>
    <property type="project" value="UniProtKB-KW"/>
</dbReference>
<evidence type="ECO:0000256" key="8">
    <source>
        <dbReference type="ARBA" id="ARBA00023242"/>
    </source>
</evidence>
<dbReference type="GO" id="GO:0005634">
    <property type="term" value="C:nucleus"/>
    <property type="evidence" value="ECO:0007669"/>
    <property type="project" value="UniProtKB-SubCell"/>
</dbReference>
<feature type="region of interest" description="Disordered" evidence="12">
    <location>
        <begin position="1287"/>
        <end position="1310"/>
    </location>
</feature>
<dbReference type="InterPro" id="IPR036390">
    <property type="entry name" value="WH_DNA-bd_sf"/>
</dbReference>
<dbReference type="Pfam" id="PF05542">
    <property type="entry name" value="DUF760"/>
    <property type="match status" value="2"/>
</dbReference>
<proteinExistence type="inferred from homology"/>
<evidence type="ECO:0000256" key="5">
    <source>
        <dbReference type="ARBA" id="ARBA00023015"/>
    </source>
</evidence>
<keyword evidence="8 10" id="KW-0539">Nucleus</keyword>
<evidence type="ECO:0000256" key="1">
    <source>
        <dbReference type="ARBA" id="ARBA00004123"/>
    </source>
</evidence>
<feature type="domain" description="E2F/DP family winged-helix DNA-binding" evidence="13">
    <location>
        <begin position="136"/>
        <end position="215"/>
    </location>
</feature>
<keyword evidence="4" id="KW-0732">Signal</keyword>
<dbReference type="FunFam" id="1.10.10.10:FF:000073">
    <property type="entry name" value="E2F transcription factor 8"/>
    <property type="match status" value="1"/>
</dbReference>
<feature type="coiled-coil region" evidence="11">
    <location>
        <begin position="1497"/>
        <end position="1524"/>
    </location>
</feature>
<dbReference type="Pfam" id="PF05617">
    <property type="entry name" value="Prolamin_like"/>
    <property type="match status" value="1"/>
</dbReference>
<dbReference type="Gene3D" id="1.10.10.10">
    <property type="entry name" value="Winged helix-like DNA-binding domain superfamily/Winged helix DNA-binding domain"/>
    <property type="match status" value="2"/>
</dbReference>
<dbReference type="FunFam" id="3.40.50.1820:FF:000132">
    <property type="entry name" value="caffeoylshikimate esterase"/>
    <property type="match status" value="1"/>
</dbReference>
<evidence type="ECO:0000256" key="10">
    <source>
        <dbReference type="RuleBase" id="RU003796"/>
    </source>
</evidence>
<dbReference type="EMBL" id="LR999456">
    <property type="protein sequence ID" value="CAE6102118.1"/>
    <property type="molecule type" value="Genomic_DNA"/>
</dbReference>
<dbReference type="FunFam" id="1.10.10.10:FF:000295">
    <property type="entry name" value="E2F transcription factor-like E2FE"/>
    <property type="match status" value="1"/>
</dbReference>
<evidence type="ECO:0000259" key="13">
    <source>
        <dbReference type="SMART" id="SM01372"/>
    </source>
</evidence>
<dbReference type="Pfam" id="PF02319">
    <property type="entry name" value="WHD_E2F_TDP"/>
    <property type="match status" value="2"/>
</dbReference>
<dbReference type="SUPFAM" id="SSF46785">
    <property type="entry name" value="Winged helix' DNA-binding domain"/>
    <property type="match status" value="2"/>
</dbReference>
<keyword evidence="3" id="KW-0678">Repressor</keyword>
<evidence type="ECO:0000256" key="4">
    <source>
        <dbReference type="ARBA" id="ARBA00022729"/>
    </source>
</evidence>
<dbReference type="InterPro" id="IPR036388">
    <property type="entry name" value="WH-like_DNA-bd_sf"/>
</dbReference>
<evidence type="ECO:0000256" key="11">
    <source>
        <dbReference type="SAM" id="Coils"/>
    </source>
</evidence>
<dbReference type="InterPro" id="IPR037490">
    <property type="entry name" value="WAP"/>
</dbReference>
<dbReference type="InterPro" id="IPR008479">
    <property type="entry name" value="DUF760"/>
</dbReference>
<dbReference type="Gene3D" id="3.40.50.1820">
    <property type="entry name" value="alpha/beta hydrolase"/>
    <property type="match status" value="1"/>
</dbReference>
<dbReference type="InterPro" id="IPR022742">
    <property type="entry name" value="Hydrolase_4"/>
</dbReference>
<feature type="coiled-coil region" evidence="11">
    <location>
        <begin position="544"/>
        <end position="571"/>
    </location>
</feature>
<evidence type="ECO:0000256" key="2">
    <source>
        <dbReference type="ARBA" id="ARBA00010940"/>
    </source>
</evidence>
<dbReference type="SUPFAM" id="SSF53474">
    <property type="entry name" value="alpha/beta-Hydrolases"/>
    <property type="match status" value="1"/>
</dbReference>
<keyword evidence="11" id="KW-0175">Coiled coil</keyword>
<dbReference type="GO" id="GO:0005667">
    <property type="term" value="C:transcription regulator complex"/>
    <property type="evidence" value="ECO:0007669"/>
    <property type="project" value="InterPro"/>
</dbReference>
<evidence type="ECO:0000256" key="7">
    <source>
        <dbReference type="ARBA" id="ARBA00023163"/>
    </source>
</evidence>
<keyword evidence="9" id="KW-0131">Cell cycle</keyword>
<dbReference type="InterPro" id="IPR008502">
    <property type="entry name" value="Prolamin-like"/>
</dbReference>
<dbReference type="SMART" id="SM01372">
    <property type="entry name" value="E2F_TDP"/>
    <property type="match status" value="2"/>
</dbReference>
<protein>
    <recommendedName>
        <fullName evidence="13">E2F/DP family winged-helix DNA-binding domain-containing protein</fullName>
    </recommendedName>
</protein>
<dbReference type="Pfam" id="PF12146">
    <property type="entry name" value="Hydrolase_4"/>
    <property type="match status" value="1"/>
</dbReference>
<gene>
    <name evidence="14" type="ORF">AARE701A_LOCUS15281</name>
</gene>